<dbReference type="Pfam" id="PF13489">
    <property type="entry name" value="Methyltransf_23"/>
    <property type="match status" value="1"/>
</dbReference>
<evidence type="ECO:0008006" key="4">
    <source>
        <dbReference type="Google" id="ProtNLM"/>
    </source>
</evidence>
<dbReference type="CDD" id="cd02440">
    <property type="entry name" value="AdoMet_MTases"/>
    <property type="match status" value="1"/>
</dbReference>
<name>A0A4Z1EBD7_9HELO</name>
<dbReference type="AlphaFoldDB" id="A0A4Z1EBD7"/>
<dbReference type="Proteomes" id="UP000297777">
    <property type="component" value="Unassembled WGS sequence"/>
</dbReference>
<comment type="caution">
    <text evidence="2">The sequence shown here is derived from an EMBL/GenBank/DDBJ whole genome shotgun (WGS) entry which is preliminary data.</text>
</comment>
<protein>
    <recommendedName>
        <fullName evidence="4">Methyltransferase domain-containing protein</fullName>
    </recommendedName>
</protein>
<feature type="region of interest" description="Disordered" evidence="1">
    <location>
        <begin position="1"/>
        <end position="53"/>
    </location>
</feature>
<keyword evidence="3" id="KW-1185">Reference proteome</keyword>
<accession>A0A4Z1EBD7</accession>
<sequence>MVNWRRKKSMGAVCTNPKSMGEQVEEENGRANSSPDENKNVPGDLRYSDNGNDIPLIPDDNDEEEMENDAIAARETVQKEIEDHRRRAAYTKSVFHHAQTDRDTVNSTRSLYDSDVIYLQQHGRVYVGDYYMPIDEEELDRLRIIHQIYLQIFDNQLTTVPLKSPTRILDIGTGAGDWAMGMGDLWPSAEIIGTDIAKVQPTAVPFNVFFEIDDAEEEGGWTWPANEFDLVHLRNMAGAFSDWDHIYSEAFIHLKPGGWIEIMDFDDHAAFLTFFDKDSPMPALLHALGEAARIAGRPRGIAHLQPEKLKNLGFVDVEVKEFGIPMGPWPDDKTQKTIGRLWLVSMLSALEASTLRLLTQALGWEEEEVRRICVSSGEEMRRVSLDVERARGLKTVARVLVGRKPGWEVDADADANGDADGDGESVVTETRTINGDGNIKLNGE</sequence>
<organism evidence="2 3">
    <name type="scientific">Botrytis tulipae</name>
    <dbReference type="NCBI Taxonomy" id="87230"/>
    <lineage>
        <taxon>Eukaryota</taxon>
        <taxon>Fungi</taxon>
        <taxon>Dikarya</taxon>
        <taxon>Ascomycota</taxon>
        <taxon>Pezizomycotina</taxon>
        <taxon>Leotiomycetes</taxon>
        <taxon>Helotiales</taxon>
        <taxon>Sclerotiniaceae</taxon>
        <taxon>Botrytis</taxon>
    </lineage>
</organism>
<dbReference type="OrthoDB" id="2013972at2759"/>
<dbReference type="Gene3D" id="3.40.50.150">
    <property type="entry name" value="Vaccinia Virus protein VP39"/>
    <property type="match status" value="1"/>
</dbReference>
<gene>
    <name evidence="2" type="ORF">BTUL_0525g00010</name>
</gene>
<dbReference type="PANTHER" id="PTHR43591">
    <property type="entry name" value="METHYLTRANSFERASE"/>
    <property type="match status" value="1"/>
</dbReference>
<evidence type="ECO:0000256" key="1">
    <source>
        <dbReference type="SAM" id="MobiDB-lite"/>
    </source>
</evidence>
<reference evidence="2 3" key="1">
    <citation type="submission" date="2017-12" db="EMBL/GenBank/DDBJ databases">
        <title>Comparative genomics of Botrytis spp.</title>
        <authorList>
            <person name="Valero-Jimenez C.A."/>
            <person name="Tapia P."/>
            <person name="Veloso J."/>
            <person name="Silva-Moreno E."/>
            <person name="Staats M."/>
            <person name="Valdes J.H."/>
            <person name="Van Kan J.A.L."/>
        </authorList>
    </citation>
    <scope>NUCLEOTIDE SEQUENCE [LARGE SCALE GENOMIC DNA]</scope>
    <source>
        <strain evidence="2 3">Bt9001</strain>
    </source>
</reference>
<dbReference type="PANTHER" id="PTHR43591:SF105">
    <property type="entry name" value="METHYLTRANSFERASE DOMAIN-CONTAINING PROTEIN-RELATED"/>
    <property type="match status" value="1"/>
</dbReference>
<evidence type="ECO:0000313" key="2">
    <source>
        <dbReference type="EMBL" id="TGO06787.1"/>
    </source>
</evidence>
<proteinExistence type="predicted"/>
<dbReference type="InterPro" id="IPR029063">
    <property type="entry name" value="SAM-dependent_MTases_sf"/>
</dbReference>
<dbReference type="EMBL" id="PQXH01000520">
    <property type="protein sequence ID" value="TGO06787.1"/>
    <property type="molecule type" value="Genomic_DNA"/>
</dbReference>
<dbReference type="GO" id="GO:0008168">
    <property type="term" value="F:methyltransferase activity"/>
    <property type="evidence" value="ECO:0007669"/>
    <property type="project" value="TreeGrafter"/>
</dbReference>
<evidence type="ECO:0000313" key="3">
    <source>
        <dbReference type="Proteomes" id="UP000297777"/>
    </source>
</evidence>
<dbReference type="SUPFAM" id="SSF53335">
    <property type="entry name" value="S-adenosyl-L-methionine-dependent methyltransferases"/>
    <property type="match status" value="1"/>
</dbReference>